<accession>A0A8X6QJP4</accession>
<dbReference type="InterPro" id="IPR038563">
    <property type="entry name" value="Endonuclease_7_sf"/>
</dbReference>
<dbReference type="SUPFAM" id="SSF56672">
    <property type="entry name" value="DNA/RNA polymerases"/>
    <property type="match status" value="1"/>
</dbReference>
<feature type="region of interest" description="Disordered" evidence="2">
    <location>
        <begin position="1772"/>
        <end position="1814"/>
    </location>
</feature>
<feature type="region of interest" description="Disordered" evidence="2">
    <location>
        <begin position="2244"/>
        <end position="2314"/>
    </location>
</feature>
<dbReference type="SMART" id="SM00355">
    <property type="entry name" value="ZnF_C2H2"/>
    <property type="match status" value="4"/>
</dbReference>
<feature type="compositionally biased region" description="Polar residues" evidence="2">
    <location>
        <begin position="1987"/>
        <end position="1996"/>
    </location>
</feature>
<keyword evidence="1" id="KW-0863">Zinc-finger</keyword>
<feature type="domain" description="C2H2-type" evidence="4">
    <location>
        <begin position="59"/>
        <end position="86"/>
    </location>
</feature>
<dbReference type="GO" id="GO:0042575">
    <property type="term" value="C:DNA polymerase complex"/>
    <property type="evidence" value="ECO:0007669"/>
    <property type="project" value="UniProtKB-ARBA"/>
</dbReference>
<feature type="domain" description="C2H2-type" evidence="4">
    <location>
        <begin position="2"/>
        <end position="30"/>
    </location>
</feature>
<dbReference type="SMART" id="SM00239">
    <property type="entry name" value="C2"/>
    <property type="match status" value="1"/>
</dbReference>
<dbReference type="InterPro" id="IPR035892">
    <property type="entry name" value="C2_domain_sf"/>
</dbReference>
<feature type="region of interest" description="Disordered" evidence="2">
    <location>
        <begin position="1506"/>
        <end position="1548"/>
    </location>
</feature>
<dbReference type="InterPro" id="IPR000008">
    <property type="entry name" value="C2_dom"/>
</dbReference>
<feature type="region of interest" description="Disordered" evidence="2">
    <location>
        <begin position="1977"/>
        <end position="1996"/>
    </location>
</feature>
<keyword evidence="6" id="KW-1185">Reference proteome</keyword>
<dbReference type="EMBL" id="BMAW01126562">
    <property type="protein sequence ID" value="GFU17277.1"/>
    <property type="molecule type" value="Genomic_DNA"/>
</dbReference>
<gene>
    <name evidence="5" type="primary">RGS3</name>
    <name evidence="5" type="ORF">NPIL_381201</name>
</gene>
<keyword evidence="1" id="KW-0479">Metal-binding</keyword>
<keyword evidence="1" id="KW-0862">Zinc</keyword>
<reference evidence="5" key="1">
    <citation type="submission" date="2020-08" db="EMBL/GenBank/DDBJ databases">
        <title>Multicomponent nature underlies the extraordinary mechanical properties of spider dragline silk.</title>
        <authorList>
            <person name="Kono N."/>
            <person name="Nakamura H."/>
            <person name="Mori M."/>
            <person name="Yoshida Y."/>
            <person name="Ohtoshi R."/>
            <person name="Malay A.D."/>
            <person name="Moran D.A.P."/>
            <person name="Tomita M."/>
            <person name="Numata K."/>
            <person name="Arakawa K."/>
        </authorList>
    </citation>
    <scope>NUCLEOTIDE SEQUENCE</scope>
</reference>
<dbReference type="Pfam" id="PF00096">
    <property type="entry name" value="zf-C2H2"/>
    <property type="match status" value="2"/>
</dbReference>
<dbReference type="Gene3D" id="3.40.1800.10">
    <property type="entry name" value="His-Me finger endonucleases"/>
    <property type="match status" value="1"/>
</dbReference>
<proteinExistence type="predicted"/>
<dbReference type="InterPro" id="IPR013087">
    <property type="entry name" value="Znf_C2H2_type"/>
</dbReference>
<name>A0A8X6QJP4_NEPPI</name>
<evidence type="ECO:0000256" key="1">
    <source>
        <dbReference type="PROSITE-ProRule" id="PRU00042"/>
    </source>
</evidence>
<protein>
    <submittedName>
        <fullName evidence="5">Regulator of G-protein signaling 3</fullName>
    </submittedName>
</protein>
<dbReference type="Pfam" id="PF00168">
    <property type="entry name" value="C2"/>
    <property type="match status" value="1"/>
</dbReference>
<evidence type="ECO:0000313" key="6">
    <source>
        <dbReference type="Proteomes" id="UP000887013"/>
    </source>
</evidence>
<dbReference type="Gene3D" id="3.30.160.60">
    <property type="entry name" value="Classic Zinc Finger"/>
    <property type="match status" value="1"/>
</dbReference>
<evidence type="ECO:0000259" key="3">
    <source>
        <dbReference type="PROSITE" id="PS50004"/>
    </source>
</evidence>
<dbReference type="PANTHER" id="PTHR31511">
    <property type="entry name" value="PROTEIN CBG23764"/>
    <property type="match status" value="1"/>
</dbReference>
<feature type="region of interest" description="Disordered" evidence="2">
    <location>
        <begin position="94"/>
        <end position="145"/>
    </location>
</feature>
<organism evidence="5 6">
    <name type="scientific">Nephila pilipes</name>
    <name type="common">Giant wood spider</name>
    <name type="synonym">Nephila maculata</name>
    <dbReference type="NCBI Taxonomy" id="299642"/>
    <lineage>
        <taxon>Eukaryota</taxon>
        <taxon>Metazoa</taxon>
        <taxon>Ecdysozoa</taxon>
        <taxon>Arthropoda</taxon>
        <taxon>Chelicerata</taxon>
        <taxon>Arachnida</taxon>
        <taxon>Araneae</taxon>
        <taxon>Araneomorphae</taxon>
        <taxon>Entelegynae</taxon>
        <taxon>Araneoidea</taxon>
        <taxon>Nephilidae</taxon>
        <taxon>Nephila</taxon>
    </lineage>
</organism>
<evidence type="ECO:0000259" key="4">
    <source>
        <dbReference type="PROSITE" id="PS50157"/>
    </source>
</evidence>
<dbReference type="InterPro" id="IPR036236">
    <property type="entry name" value="Znf_C2H2_sf"/>
</dbReference>
<dbReference type="InterPro" id="IPR043502">
    <property type="entry name" value="DNA/RNA_pol_sf"/>
</dbReference>
<dbReference type="SUPFAM" id="SSF53098">
    <property type="entry name" value="Ribonuclease H-like"/>
    <property type="match status" value="1"/>
</dbReference>
<dbReference type="GO" id="GO:0071897">
    <property type="term" value="P:DNA biosynthetic process"/>
    <property type="evidence" value="ECO:0007669"/>
    <property type="project" value="UniProtKB-ARBA"/>
</dbReference>
<evidence type="ECO:0000313" key="5">
    <source>
        <dbReference type="EMBL" id="GFU17277.1"/>
    </source>
</evidence>
<dbReference type="SUPFAM" id="SSF57667">
    <property type="entry name" value="beta-beta-alpha zinc fingers"/>
    <property type="match status" value="1"/>
</dbReference>
<feature type="compositionally biased region" description="Basic and acidic residues" evidence="2">
    <location>
        <begin position="2302"/>
        <end position="2313"/>
    </location>
</feature>
<dbReference type="PROSITE" id="PS50004">
    <property type="entry name" value="C2"/>
    <property type="match status" value="1"/>
</dbReference>
<comment type="caution">
    <text evidence="5">The sequence shown here is derived from an EMBL/GenBank/DDBJ whole genome shotgun (WGS) entry which is preliminary data.</text>
</comment>
<feature type="compositionally biased region" description="Basic and acidic residues" evidence="2">
    <location>
        <begin position="1508"/>
        <end position="1517"/>
    </location>
</feature>
<dbReference type="SUPFAM" id="SSF49562">
    <property type="entry name" value="C2 domain (Calcium/lipid-binding domain, CaLB)"/>
    <property type="match status" value="1"/>
</dbReference>
<evidence type="ECO:0000256" key="2">
    <source>
        <dbReference type="SAM" id="MobiDB-lite"/>
    </source>
</evidence>
<feature type="domain" description="C2" evidence="3">
    <location>
        <begin position="2359"/>
        <end position="2478"/>
    </location>
</feature>
<dbReference type="InterPro" id="IPR012337">
    <property type="entry name" value="RNaseH-like_sf"/>
</dbReference>
<feature type="compositionally biased region" description="Basic and acidic residues" evidence="2">
    <location>
        <begin position="1531"/>
        <end position="1542"/>
    </location>
</feature>
<dbReference type="PANTHER" id="PTHR31511:SF12">
    <property type="entry name" value="RHO TERMINATION FACTOR N-TERMINAL DOMAIN-CONTAINING PROTEIN"/>
    <property type="match status" value="1"/>
</dbReference>
<dbReference type="PROSITE" id="PS50157">
    <property type="entry name" value="ZINC_FINGER_C2H2_2"/>
    <property type="match status" value="3"/>
</dbReference>
<dbReference type="Proteomes" id="UP000887013">
    <property type="component" value="Unassembled WGS sequence"/>
</dbReference>
<feature type="compositionally biased region" description="Basic and acidic residues" evidence="2">
    <location>
        <begin position="2254"/>
        <end position="2265"/>
    </location>
</feature>
<dbReference type="Gene3D" id="2.60.40.150">
    <property type="entry name" value="C2 domain"/>
    <property type="match status" value="1"/>
</dbReference>
<feature type="compositionally biased region" description="Polar residues" evidence="2">
    <location>
        <begin position="1798"/>
        <end position="1814"/>
    </location>
</feature>
<feature type="region of interest" description="Disordered" evidence="2">
    <location>
        <begin position="1431"/>
        <end position="1451"/>
    </location>
</feature>
<feature type="domain" description="C2H2-type" evidence="4">
    <location>
        <begin position="31"/>
        <end position="59"/>
    </location>
</feature>
<sequence>MVSCIVCGKGFNTNYNLKRHTLQVHEKKYSHQCPDCSKKFAQPSDLKRHKDSVHSAEKIVCEFCGTSFTRRDNLLHHLNNGNCQRKLQKEAGKRKRLDLTISSRKKKSQLSTSAENSAAVLENSTTVPENSTTVPENSDDDLEKISLPPKESESAFQKAYKSFNLPNNDSSLGIKEFLLLRKEETVFIFRNELKTYKSLKVSKWIHCIYSKETDAGKMIKNVEFKTSNNEVFQETNLVSLYDTMSEKIVKESEDFEGKDSGWTLDEILRLEVRTNRYSPFRGSSSFIEVPKQIAETKAIINVINKKDSQCFMWSVLAALYPSANHPNKTSSYVSHLNKLNFDGISFPTPLNEVKKFSKMNDIGINIYSFEEDLKIFPLLISDIVCEKHIDLLYIKNNDLGHYCFIKSLSRLVSKQLSKHQHKTYICKRCLSAFQTEYKLLQHNEMCGNKSPARVVMPSETCKFLKFKNFQHSLKIPFVVYADFECVTMKTDTCCPDPNFSFTNMYEKHVPIGFCYFISYQGGHYKDPVVYRGTDAPKCFIEKLEKDAIEIEHIYKNPKPLLPLTESEKQLYDNAKNCYVCDQTFRENNIKVRDHNHVTQKFNGPCCNSCNLAMKTPKFLPVFFHNLSGYDAHIFIKELGYDKKQINLIPNTEEKYISFSKSVSNDFQLRFLDSFKFMPSSLENLIKTLKKDEFKYMKQYFDSEKIDLLLRKGVFPYDYFDSFEKCKDSCLPPISKFYNELNEEAISVEDYNHACRVFNQFNLSNLGEYCDLYVKTDVLLLTDLFENFRKICLQTYKLDPCWYFTTPALSWDAMLLKTKVAIELFTDYDMLLFIENGVRGGISQCCNHYAKANNKYMSNFNPVDEIKYLMYLDANNLYGYAMSKYLPLKDFVWSDNNLTTQDILNLSDESDVGYILEVDLDYPPDLHDKHSDFPLAPENKPPPNCKEPRLLTTLEPKTKYVLHYSNLKLYLKLGLILKKIHRVLKFFQSPWLKNYIDYNTKLRTKAVNDFQKDFYKLMNNSIFGKTMENVRRRVDIRLCSTEEQARKLIAKSNFNRRTIFSENLMAVHLKKTNIKFFKPIHVGMTILDLSKVLMYSFHYEYMKHRYDSKIKLMYTDTDSFIYEIKTDDFYSDMKDDLNLYDTSDYDKNNVYNLPLVNKKVIGKMKDENKGNIMTEYVGLKSKMYAYKTNNKIEKRLKGIKKQTLKNKITFEDYKDCLLNQKLKYVDMNLIRSKFHSIQSIKQNKLALSYKDDKRFVNAGEKQLNSTSTCAACSACLRLQNNSTRPPPAQPAKQLNSTTACAACSACKTTQLDLRLRSLLRLRNNSTRPPPAQPAPPAKQLNSTSACAAFLRLRSLLPQNRLFLPTHTIPISKYLPNNSVSNSKTRMSQQLPIEGKKSRSSFWGKLFGTSKKSTRERKDDDSFQRQNSLYHSFHFTSAPPDNSDSQEEASHFTTLESSAFEDMQKDAGILFLNKNSILFPKEEDKHVQFAPTPMNKYYKVDVKAAPCKRSKNEENKENLSTKSTKPGRPILRRSKENLSHKESLSDSTHNLAADRIKVNVSYMEGPQVKKTPVIPRTSTKLALFDRKNGSLPHLNISGITKYGSLPRTAKEKCQAGNVEYISSNNTNNKLFFPPADCKRVGPSYSNVPEEEFQKRVLRGQNIPGCFSIPDLPRHVDQKRFLPQERPSSNQNRYSIGEPLRCHSAIDSRNLIVCYDPNCLKNHLHMKRQINNAALCAEAVSKPSFKVPNKRNELIGINTQLPNKAINEIGIPIATQKRSERHDRTKHRSRSESPHYIPLSETYSSDKTIGSKNVSANNRNPLQARHVENFNFQKPNIPQQSHNSLKNTLKSKSNELPNDFPNNPVLKPIENKNNCSENQCHFLSQARKQAIRSSMYVQRRKFVNKLCKYKSKECEDGFSSMADDECSFNCSCSSCVSKFSRQYRKNMNKNTLGLTDDDKFFFTQADDPESREIKRLPSVPEVTATEEDPMSTTVEVESAPEQASNSTWYECNDSLCKTPAKTKFSEDKSNPENPDVKTVEKCIYENITQIINSATKQNFKTQDVEQMFSTPISTSRFKKQLEKSVSGKKIARVLFSPRDNSSAPCKDPKSLLSPSRSPIVFSDSVILLQEIFQKLSQECKELLQPDVSEISSNSNAKDNPSVTNSGSKYINNLVKNLRSKDINEGDFANIIGGIAQNIFLEAKLKSKSNSVTQSTSLPDLTKDGSSPDVELKTVASLEDMVSLSGLQSNSAASDSGFKTEGEVRDDTTKASSEASGTLGDRHLPDGWSKSPTTVCSTSNSVTEKSSSDKDNSRSSESEMQLLEDVIRLGMGLSPISKVEKVAFFSASPAKANKYKSRDVLSCKGKLKLKIYHNSGLVTVHVIRAAKLNRLNGRDLNAYIKISMVPDNSKRVHWRTTVQKGQKNPVFNQKFSFEMLAEDATKRLVFSVWHRDFVKERSELVGCMSFSVRHVLDDTHKIDGWYRLLREGFGTQKHFAAHVRKNPCIMKKKVKC</sequence>
<dbReference type="OrthoDB" id="6425427at2759"/>
<feature type="compositionally biased region" description="Polar residues" evidence="2">
    <location>
        <begin position="109"/>
        <end position="136"/>
    </location>
</feature>
<dbReference type="GO" id="GO:0008270">
    <property type="term" value="F:zinc ion binding"/>
    <property type="evidence" value="ECO:0007669"/>
    <property type="project" value="UniProtKB-KW"/>
</dbReference>
<dbReference type="PROSITE" id="PS00028">
    <property type="entry name" value="ZINC_FINGER_C2H2_1"/>
    <property type="match status" value="2"/>
</dbReference>